<organism evidence="2 3">
    <name type="scientific">Kitasatospora cineracea</name>
    <dbReference type="NCBI Taxonomy" id="88074"/>
    <lineage>
        <taxon>Bacteria</taxon>
        <taxon>Bacillati</taxon>
        <taxon>Actinomycetota</taxon>
        <taxon>Actinomycetes</taxon>
        <taxon>Kitasatosporales</taxon>
        <taxon>Streptomycetaceae</taxon>
        <taxon>Kitasatospora</taxon>
    </lineage>
</organism>
<name>A0A3N4R672_9ACTN</name>
<dbReference type="AlphaFoldDB" id="A0A3N4R672"/>
<evidence type="ECO:0000256" key="1">
    <source>
        <dbReference type="SAM" id="MobiDB-lite"/>
    </source>
</evidence>
<protein>
    <submittedName>
        <fullName evidence="2">Uncharacterized protein</fullName>
    </submittedName>
</protein>
<keyword evidence="3" id="KW-1185">Reference proteome</keyword>
<gene>
    <name evidence="2" type="ORF">EDD38_5801</name>
</gene>
<dbReference type="EMBL" id="RKQG01000002">
    <property type="protein sequence ID" value="RPE28662.1"/>
    <property type="molecule type" value="Genomic_DNA"/>
</dbReference>
<comment type="caution">
    <text evidence="2">The sequence shown here is derived from an EMBL/GenBank/DDBJ whole genome shotgun (WGS) entry which is preliminary data.</text>
</comment>
<proteinExistence type="predicted"/>
<dbReference type="Proteomes" id="UP000266906">
    <property type="component" value="Unassembled WGS sequence"/>
</dbReference>
<feature type="compositionally biased region" description="Gly residues" evidence="1">
    <location>
        <begin position="233"/>
        <end position="243"/>
    </location>
</feature>
<feature type="compositionally biased region" description="Pro residues" evidence="1">
    <location>
        <begin position="185"/>
        <end position="201"/>
    </location>
</feature>
<reference evidence="2 3" key="1">
    <citation type="submission" date="2018-11" db="EMBL/GenBank/DDBJ databases">
        <title>Sequencing the genomes of 1000 actinobacteria strains.</title>
        <authorList>
            <person name="Klenk H.-P."/>
        </authorList>
    </citation>
    <scope>NUCLEOTIDE SEQUENCE [LARGE SCALE GENOMIC DNA]</scope>
    <source>
        <strain evidence="2 3">DSM 44781</strain>
    </source>
</reference>
<accession>A0A3N4R672</accession>
<evidence type="ECO:0000313" key="2">
    <source>
        <dbReference type="EMBL" id="RPE28662.1"/>
    </source>
</evidence>
<sequence length="243" mass="25113">MADETVWIDLDEVEAASKKIMGLLDELNGPANKLEAAVKQVQESVYGTDLLGKALLGGSSSVGGLAQHQEQVLAGIRTLMQNATAVGENLQTMVARHRANDDEQAAAMGQVIPTGTLSAPVGQAPTGTVPASLPLGPLLPQLEPDTVDAVPASLPLAPRLPLLEPDTVDAVPASLPDAPMRPLLEPDPVPEPTPPPPPAPITPIGNTDPGVGYHDPDAPELDYNHPNPLLRPGYGGGAGPRMI</sequence>
<dbReference type="RefSeq" id="WP_123820442.1">
    <property type="nucleotide sequence ID" value="NZ_JBEYIY010000037.1"/>
</dbReference>
<feature type="region of interest" description="Disordered" evidence="1">
    <location>
        <begin position="169"/>
        <end position="243"/>
    </location>
</feature>
<evidence type="ECO:0000313" key="3">
    <source>
        <dbReference type="Proteomes" id="UP000266906"/>
    </source>
</evidence>